<keyword evidence="5" id="KW-0418">Kinase</keyword>
<dbReference type="PIRSF" id="PIRSF039117">
    <property type="entry name" value="KaiC"/>
    <property type="match status" value="1"/>
</dbReference>
<dbReference type="Proteomes" id="UP000273405">
    <property type="component" value="Unassembled WGS sequence"/>
</dbReference>
<dbReference type="PANTHER" id="PTHR42926:SF1">
    <property type="entry name" value="CIRCADIAN CLOCK OSCILLATOR PROTEIN KAIC 1"/>
    <property type="match status" value="1"/>
</dbReference>
<dbReference type="InterPro" id="IPR014774">
    <property type="entry name" value="KaiC-like_dom"/>
</dbReference>
<feature type="domain" description="KaiC" evidence="7">
    <location>
        <begin position="248"/>
        <end position="483"/>
    </location>
</feature>
<dbReference type="PANTHER" id="PTHR42926">
    <property type="match status" value="1"/>
</dbReference>
<dbReference type="GO" id="GO:0005524">
    <property type="term" value="F:ATP binding"/>
    <property type="evidence" value="ECO:0007669"/>
    <property type="project" value="InterPro"/>
</dbReference>
<dbReference type="EMBL" id="RAWG01000107">
    <property type="protein sequence ID" value="RKH41407.1"/>
    <property type="molecule type" value="Genomic_DNA"/>
</dbReference>
<dbReference type="SMART" id="SM00382">
    <property type="entry name" value="AAA"/>
    <property type="match status" value="2"/>
</dbReference>
<protein>
    <recommendedName>
        <fullName evidence="1">non-specific serine/threonine protein kinase</fullName>
        <ecNumber evidence="1">2.7.11.1</ecNumber>
    </recommendedName>
</protein>
<keyword evidence="6" id="KW-0378">Hydrolase</keyword>
<dbReference type="SUPFAM" id="SSF52540">
    <property type="entry name" value="P-loop containing nucleoside triphosphate hydrolases"/>
    <property type="match status" value="2"/>
</dbReference>
<evidence type="ECO:0000256" key="5">
    <source>
        <dbReference type="ARBA" id="ARBA00022777"/>
    </source>
</evidence>
<gene>
    <name evidence="8" type="ORF">D7X12_18250</name>
</gene>
<evidence type="ECO:0000256" key="1">
    <source>
        <dbReference type="ARBA" id="ARBA00012513"/>
    </source>
</evidence>
<evidence type="ECO:0000256" key="4">
    <source>
        <dbReference type="ARBA" id="ARBA00022737"/>
    </source>
</evidence>
<dbReference type="PRINTS" id="PR01874">
    <property type="entry name" value="DNAREPAIRADA"/>
</dbReference>
<sequence length="492" mass="53386">MSDSVPIRKLSTGVPGLDEVLGGGIPEFSFNLIGGGPGCGKTTMAHQIAFANASPERRAVYFSIIGEPPIKMLRYQQQYDFFDAAKVGDGTVRFIHLGQQALEGGMGKVLEAIVQEIEKSAPSIVVVDSFRSIMRSTLTTGPGGERELSDFMQRLALTLTSYEATTFLIGEYADGEHDSAVFTVADGLIWLFQAIDRNSVVRKLQVMKMRGQGQIPGLHTARITGAGYSVFPRLLKPAELIARHPLEHRLSTGVPSLDEMLGGGIPSGYSMLIAGPSGSGKTVLSNQFIVEGASRGENGIVAIFEKRPNDYLQTTPRGQEFERLVREKRLEVLYLRPLDLSIDETLLEIQNAVKRLGARRAVIDSLSGLELALAPTFREDFRESLYRMMGALAGLGVTVLATVEMADSYNDLRFSPQGIAFLTDAIIIQRYVELDGQLKRAMAVVKVRSSQHSKDLREYEISSDGGIAVGRALKGFKGLLTGTPSGEDRGGG</sequence>
<keyword evidence="4" id="KW-0677">Repeat</keyword>
<dbReference type="Pfam" id="PF06745">
    <property type="entry name" value="ATPase"/>
    <property type="match status" value="2"/>
</dbReference>
<dbReference type="GO" id="GO:0004674">
    <property type="term" value="F:protein serine/threonine kinase activity"/>
    <property type="evidence" value="ECO:0007669"/>
    <property type="project" value="UniProtKB-EC"/>
</dbReference>
<dbReference type="AlphaFoldDB" id="A0A3A8NAI5"/>
<dbReference type="InterPro" id="IPR003593">
    <property type="entry name" value="AAA+_ATPase"/>
</dbReference>
<keyword evidence="3" id="KW-0808">Transferase</keyword>
<name>A0A3A8NAI5_9BACT</name>
<reference evidence="9" key="1">
    <citation type="submission" date="2018-09" db="EMBL/GenBank/DDBJ databases">
        <authorList>
            <person name="Livingstone P.G."/>
            <person name="Whitworth D.E."/>
        </authorList>
    </citation>
    <scope>NUCLEOTIDE SEQUENCE [LARGE SCALE GENOMIC DNA]</scope>
    <source>
        <strain evidence="9">CA040B</strain>
    </source>
</reference>
<dbReference type="Gene3D" id="3.40.50.300">
    <property type="entry name" value="P-loop containing nucleotide triphosphate hydrolases"/>
    <property type="match status" value="2"/>
</dbReference>
<dbReference type="EC" id="2.7.11.1" evidence="1"/>
<evidence type="ECO:0000256" key="6">
    <source>
        <dbReference type="ARBA" id="ARBA00022801"/>
    </source>
</evidence>
<keyword evidence="9" id="KW-1185">Reference proteome</keyword>
<proteinExistence type="predicted"/>
<dbReference type="InterPro" id="IPR030665">
    <property type="entry name" value="KaiC"/>
</dbReference>
<accession>A0A3A8NAI5</accession>
<dbReference type="InterPro" id="IPR010624">
    <property type="entry name" value="KaiC_dom"/>
</dbReference>
<comment type="caution">
    <text evidence="8">The sequence shown here is derived from an EMBL/GenBank/DDBJ whole genome shotgun (WGS) entry which is preliminary data.</text>
</comment>
<organism evidence="8 9">
    <name type="scientific">Corallococcus sicarius</name>
    <dbReference type="NCBI Taxonomy" id="2316726"/>
    <lineage>
        <taxon>Bacteria</taxon>
        <taxon>Pseudomonadati</taxon>
        <taxon>Myxococcota</taxon>
        <taxon>Myxococcia</taxon>
        <taxon>Myxococcales</taxon>
        <taxon>Cystobacterineae</taxon>
        <taxon>Myxococcaceae</taxon>
        <taxon>Corallococcus</taxon>
    </lineage>
</organism>
<dbReference type="PROSITE" id="PS51146">
    <property type="entry name" value="KAIC"/>
    <property type="match status" value="2"/>
</dbReference>
<evidence type="ECO:0000256" key="2">
    <source>
        <dbReference type="ARBA" id="ARBA00022553"/>
    </source>
</evidence>
<dbReference type="GO" id="GO:0016787">
    <property type="term" value="F:hydrolase activity"/>
    <property type="evidence" value="ECO:0007669"/>
    <property type="project" value="UniProtKB-KW"/>
</dbReference>
<feature type="domain" description="KaiC" evidence="7">
    <location>
        <begin position="8"/>
        <end position="244"/>
    </location>
</feature>
<evidence type="ECO:0000259" key="7">
    <source>
        <dbReference type="PROSITE" id="PS51146"/>
    </source>
</evidence>
<dbReference type="InterPro" id="IPR027417">
    <property type="entry name" value="P-loop_NTPase"/>
</dbReference>
<dbReference type="RefSeq" id="WP_120626548.1">
    <property type="nucleotide sequence ID" value="NZ_RAWG01000107.1"/>
</dbReference>
<dbReference type="InterPro" id="IPR051347">
    <property type="entry name" value="Circadian_clock_KaiC-rel"/>
</dbReference>
<dbReference type="OrthoDB" id="9783783at2"/>
<evidence type="ECO:0000256" key="3">
    <source>
        <dbReference type="ARBA" id="ARBA00022679"/>
    </source>
</evidence>
<evidence type="ECO:0000313" key="8">
    <source>
        <dbReference type="EMBL" id="RKH41407.1"/>
    </source>
</evidence>
<keyword evidence="2" id="KW-0597">Phosphoprotein</keyword>
<evidence type="ECO:0000313" key="9">
    <source>
        <dbReference type="Proteomes" id="UP000273405"/>
    </source>
</evidence>